<dbReference type="PANTHER" id="PTHR34613:SF1">
    <property type="entry name" value="SLL6017 PROTEIN"/>
    <property type="match status" value="1"/>
</dbReference>
<proteinExistence type="predicted"/>
<evidence type="ECO:0008006" key="2">
    <source>
        <dbReference type="Google" id="ProtNLM"/>
    </source>
</evidence>
<name>A0A450X2F9_9GAMM</name>
<reference evidence="1" key="1">
    <citation type="submission" date="2019-02" db="EMBL/GenBank/DDBJ databases">
        <authorList>
            <person name="Gruber-Vodicka R. H."/>
            <person name="Seah K. B. B."/>
        </authorList>
    </citation>
    <scope>NUCLEOTIDE SEQUENCE</scope>
    <source>
        <strain evidence="1">BECK_BZ164</strain>
    </source>
</reference>
<accession>A0A450X2F9</accession>
<protein>
    <recommendedName>
        <fullName evidence="2">DUF4351 domain-containing protein</fullName>
    </recommendedName>
</protein>
<gene>
    <name evidence="1" type="ORF">BECKFM1743B_GA0114221_109262</name>
</gene>
<evidence type="ECO:0000313" key="1">
    <source>
        <dbReference type="EMBL" id="VFK23467.1"/>
    </source>
</evidence>
<dbReference type="PANTHER" id="PTHR34613">
    <property type="entry name" value="SLL0800 PROTEIN"/>
    <property type="match status" value="1"/>
</dbReference>
<dbReference type="EMBL" id="CAADFL010000926">
    <property type="protein sequence ID" value="VFK23467.1"/>
    <property type="molecule type" value="Genomic_DNA"/>
</dbReference>
<dbReference type="AlphaFoldDB" id="A0A450X2F9"/>
<sequence length="279" mass="31779">MPMADKDIIGKETIRRLAADIALYLLELSIDPGSPVVLPTEHQRVEDRRADLVVRLREKGGEPFILHVEIQNNNDGAMPLRMLRYRTDILLAHPGLPLRQYLIYIGAEPLTMPDGIDQPGLHYRYGLLDMRAVGCRRLLEIDTPDALVLAILCDFGDHDPQAIVNHIYTRLGILLGDNPRQFREYLDMLHVLSSNRDLDKHIEEADRMLTQIDFERLPTYRRGMEKGEAMFLTRLLDHKFGSIPPVIEQRIENAGSEELALWGKRVLTAGTLDEVFAVS</sequence>
<organism evidence="1">
    <name type="scientific">Candidatus Kentrum sp. FM</name>
    <dbReference type="NCBI Taxonomy" id="2126340"/>
    <lineage>
        <taxon>Bacteria</taxon>
        <taxon>Pseudomonadati</taxon>
        <taxon>Pseudomonadota</taxon>
        <taxon>Gammaproteobacteria</taxon>
        <taxon>Candidatus Kentrum</taxon>
    </lineage>
</organism>